<accession>I7LTN4</accession>
<feature type="region of interest" description="Disordered" evidence="2">
    <location>
        <begin position="1458"/>
        <end position="1503"/>
    </location>
</feature>
<feature type="coiled-coil region" evidence="1">
    <location>
        <begin position="1292"/>
        <end position="1319"/>
    </location>
</feature>
<evidence type="ECO:0000256" key="3">
    <source>
        <dbReference type="SAM" id="Phobius"/>
    </source>
</evidence>
<feature type="transmembrane region" description="Helical" evidence="3">
    <location>
        <begin position="2916"/>
        <end position="2936"/>
    </location>
</feature>
<dbReference type="GeneID" id="7846275"/>
<feature type="transmembrane region" description="Helical" evidence="3">
    <location>
        <begin position="2701"/>
        <end position="2718"/>
    </location>
</feature>
<dbReference type="InterPro" id="IPR001611">
    <property type="entry name" value="Leu-rich_rpt"/>
</dbReference>
<feature type="compositionally biased region" description="Basic and acidic residues" evidence="2">
    <location>
        <begin position="1465"/>
        <end position="1480"/>
    </location>
</feature>
<dbReference type="EMBL" id="GG662536">
    <property type="protein sequence ID" value="EAR85563.2"/>
    <property type="molecule type" value="Genomic_DNA"/>
</dbReference>
<dbReference type="PANTHER" id="PTHR13318">
    <property type="entry name" value="PARTNER OF PAIRED, ISOFORM B-RELATED"/>
    <property type="match status" value="1"/>
</dbReference>
<keyword evidence="1" id="KW-0175">Coiled coil</keyword>
<protein>
    <submittedName>
        <fullName evidence="4">Transmembrane protein, putative</fullName>
    </submittedName>
</protein>
<evidence type="ECO:0000256" key="1">
    <source>
        <dbReference type="SAM" id="Coils"/>
    </source>
</evidence>
<feature type="transmembrane region" description="Helical" evidence="3">
    <location>
        <begin position="2796"/>
        <end position="2818"/>
    </location>
</feature>
<dbReference type="GO" id="GO:0019005">
    <property type="term" value="C:SCF ubiquitin ligase complex"/>
    <property type="evidence" value="ECO:0007669"/>
    <property type="project" value="TreeGrafter"/>
</dbReference>
<dbReference type="Proteomes" id="UP000009168">
    <property type="component" value="Unassembled WGS sequence"/>
</dbReference>
<keyword evidence="3" id="KW-0472">Membrane</keyword>
<reference evidence="5" key="1">
    <citation type="journal article" date="2006" name="PLoS Biol.">
        <title>Macronuclear genome sequence of the ciliate Tetrahymena thermophila, a model eukaryote.</title>
        <authorList>
            <person name="Eisen J.A."/>
            <person name="Coyne R.S."/>
            <person name="Wu M."/>
            <person name="Wu D."/>
            <person name="Thiagarajan M."/>
            <person name="Wortman J.R."/>
            <person name="Badger J.H."/>
            <person name="Ren Q."/>
            <person name="Amedeo P."/>
            <person name="Jones K.M."/>
            <person name="Tallon L.J."/>
            <person name="Delcher A.L."/>
            <person name="Salzberg S.L."/>
            <person name="Silva J.C."/>
            <person name="Haas B.J."/>
            <person name="Majoros W.H."/>
            <person name="Farzad M."/>
            <person name="Carlton J.M."/>
            <person name="Smith R.K. Jr."/>
            <person name="Garg J."/>
            <person name="Pearlman R.E."/>
            <person name="Karrer K.M."/>
            <person name="Sun L."/>
            <person name="Manning G."/>
            <person name="Elde N.C."/>
            <person name="Turkewitz A.P."/>
            <person name="Asai D.J."/>
            <person name="Wilkes D.E."/>
            <person name="Wang Y."/>
            <person name="Cai H."/>
            <person name="Collins K."/>
            <person name="Stewart B.A."/>
            <person name="Lee S.R."/>
            <person name="Wilamowska K."/>
            <person name="Weinberg Z."/>
            <person name="Ruzzo W.L."/>
            <person name="Wloga D."/>
            <person name="Gaertig J."/>
            <person name="Frankel J."/>
            <person name="Tsao C.-C."/>
            <person name="Gorovsky M.A."/>
            <person name="Keeling P.J."/>
            <person name="Waller R.F."/>
            <person name="Patron N.J."/>
            <person name="Cherry J.M."/>
            <person name="Stover N.A."/>
            <person name="Krieger C.J."/>
            <person name="del Toro C."/>
            <person name="Ryder H.F."/>
            <person name="Williamson S.C."/>
            <person name="Barbeau R.A."/>
            <person name="Hamilton E.P."/>
            <person name="Orias E."/>
        </authorList>
    </citation>
    <scope>NUCLEOTIDE SEQUENCE [LARGE SCALE GENOMIC DNA]</scope>
    <source>
        <strain evidence="5">SB210</strain>
    </source>
</reference>
<dbReference type="RefSeq" id="XP_001033226.2">
    <property type="nucleotide sequence ID" value="XM_001033226.2"/>
</dbReference>
<proteinExistence type="predicted"/>
<dbReference type="GO" id="GO:0031146">
    <property type="term" value="P:SCF-dependent proteasomal ubiquitin-dependent protein catabolic process"/>
    <property type="evidence" value="ECO:0007669"/>
    <property type="project" value="TreeGrafter"/>
</dbReference>
<feature type="compositionally biased region" description="Polar residues" evidence="2">
    <location>
        <begin position="477"/>
        <end position="486"/>
    </location>
</feature>
<organism evidence="4 5">
    <name type="scientific">Tetrahymena thermophila (strain SB210)</name>
    <dbReference type="NCBI Taxonomy" id="312017"/>
    <lineage>
        <taxon>Eukaryota</taxon>
        <taxon>Sar</taxon>
        <taxon>Alveolata</taxon>
        <taxon>Ciliophora</taxon>
        <taxon>Intramacronucleata</taxon>
        <taxon>Oligohymenophorea</taxon>
        <taxon>Hymenostomatida</taxon>
        <taxon>Tetrahymenina</taxon>
        <taxon>Tetrahymenidae</taxon>
        <taxon>Tetrahymena</taxon>
    </lineage>
</organism>
<keyword evidence="5" id="KW-1185">Reference proteome</keyword>
<evidence type="ECO:0000313" key="5">
    <source>
        <dbReference type="Proteomes" id="UP000009168"/>
    </source>
</evidence>
<evidence type="ECO:0000256" key="2">
    <source>
        <dbReference type="SAM" id="MobiDB-lite"/>
    </source>
</evidence>
<dbReference type="PROSITE" id="PS51450">
    <property type="entry name" value="LRR"/>
    <property type="match status" value="2"/>
</dbReference>
<name>I7LTN4_TETTS</name>
<feature type="region of interest" description="Disordered" evidence="2">
    <location>
        <begin position="477"/>
        <end position="506"/>
    </location>
</feature>
<dbReference type="eggNOG" id="ENOG502QUR8">
    <property type="taxonomic scope" value="Eukaryota"/>
</dbReference>
<keyword evidence="3 4" id="KW-0812">Transmembrane</keyword>
<feature type="coiled-coil region" evidence="1">
    <location>
        <begin position="909"/>
        <end position="965"/>
    </location>
</feature>
<sequence>MSQHNQVQKKDVVCIKNETKIQLENTRFDLHDLKQFMRNHKDTLQEIIIKGCSSNYKRFQIIHTLFLEADLLLIDFTNLNKLEVKDMQPYEEENNQLYQKDMDSLYDHSIKNLMAEFNIHQMLRQNLNQDKSKIVIKQICFDSKHAFYYSLNALLKYRVQIKCVSFVNILDMKINPMKAFCEKIRDLFTLTEVQFINVLFSDQNILQIRYLLNWKQQSLERLVFKRIQMSEYQLELLFSANNFTLQDLTNLKKFIFKCDEKLQKCQVYKNLIKKYKAFHQKETKQVEDNYKLQKQVEQQSNIKNELVKEKDYIKQKLFEPKHIIIHSQNKSSQFSSFQKEFQQPLKMLLFQLSQSNFCEELDISAFSLIGAPQEIINYLIKAVCDSLSLHTLKIQNCQELIHLLHEGFRQKNNSQDLEVRRLDEIKSKSLLAIKQNSEKQPQSNQGQDSQFNQKLKKQLRTLDNDCNINEHIQSEQLRSNEQLSHRQNQNEHQEQANQPSMNSNSFIKIKKRVKRKALKQFIVEGNDHNIFGQSSLNNIIQMMYYSEALSIDFNDSTLTKDGMKGILDGFEQLKLKNDYLEIKKFTIKNMKESNQIDGQSWMKFGQNLFLAVGEYLESIALDGIKAKESVFLEIMRGIFSYKVKQLKIKLRSFIINQKTDTQMQIYLFLNQALQYWPLQELRISSQVDSTQQKNNIVNTNNYNYFNKIQSNQLYSHNIKSYHMSVSQANLNDMQSQVQIQRQEIILNSCSTLKILQLSHFKQIDWYVLIKNIVNCYPKLEELDISDNNLNLDFISFLTLNSNLSNMQNLKKLNLSKNPLKSMPSNPRQNQLQNSQISLQSGNLENSTIKQINQMKYQQTGNQKHKVNLQQSLDLDQTGLNIIKQHPQNVFKLNKDNEVERNEYQKQESIEFLNNQVENHKQQCSEASLKSDDNIANLLDASKNNMNQLARKRQSSNFEVRNLKAKNTMTEDKPVKKYEKVMSDFFAFIFKIQSLEYLDLSSTQITNTEVEMIENQIKLQKESNLSFENINLNGNNDIIRQELFKKKIQIFQSYFENPTKNQKNQNQEKTDQLKILVQPKINYGSTIKELNFQNCDLGNDFYSKVIEILKLKQCQFRTINLSDNSNITEAKWKDIMKQMLTSQGRFLENLYLTNCKFKDSHIIEICSAIKEVCEIQKEEILKKYEYGALQLNLLDLSSNSQIKEGWSNLIQTLLGSVLISLRSIILRNCSINNIKTQYLLEGLQVANLELRKNSDICLRCLEQIDLKDNPIPLGLQVDLQRSFLLSNILQSQISQVQECNEDLIKNLQNLEKNKEFFIHQIQKCPIKKQIKPSATQLIFGIQSSDQLDTILPEVLKSFSYIDSLVIHINYEFLDNLIEGLQNLEMRIKNQNQEEFAQYEATSIYEIQQAQLRFRSVTLILNIESLKIKEKIPSFQNLQAIQQKKSKFNVDKKKNKSKKIMSFGESKSSDDSHDSQSDDEKYKGHKKKNRQGNIINEEEKIRDDQNLQEEEAQDLIFNYQKHLKNKQKKQKLENDEYDLNKYQTQENQIEPQKWERIIKCLFNISNFEELTMQNCKIDGRVLDQICKITSLVSLNISDNHLLYLVPSQKKNMKHSNQNFQKLTKINPFEGLNILLNFSNLQELNLSNTNINARFVKKFTEILKPIDLESRSKPYCLKKINLSQNKMLQKQEWQTLIKELLNNTCLETLILSDCNIGKHNVQGLINALLYAVNTDYLHNIDLSYNKSIYPEDWGIIIVNLFNRYRIQELNVSYCAIYDQKLKNILKNLFLNKIEYLKTLDFSGNYIENPENLFKFMNLLYQASKIEEIKFENCNLNKKNTEYFNDQVHLLQIRTLKTHSSLQIVNFSNNPQILESYCHSYTYFQTFLENSTQYFQKIQEIYLENCLIDQAKINSFIQCFISINSKGLKINSLLTLNISGNRILGQQFSEMLPLIIQVASSLQNLYIGFNTNKCQQYLEEQYQENIIDQQNLEFPNNDEPQNAPLMNGIQGITAAFKKINQLNLNKIQISDDEEVSESDWTEFLEVLLEKTSKSLQHIMICGQRKMHIKESMFFSSLHKILRQKRHSNQFLKEYSNQKAKGDKIDLQIQSIGYFQGMNQKIYVLTASIWPSFVKNGFQPELESGNILQLDKQEYDKYFWQTPTQFRNVYIKLHNDMSIMKFEGSIQNDSQQNLSLKADLFIALNQLRKYLNCELISQNKVDSRNQTQTEIQAQLFLNINYKYSKLPIFQIQNVLRAPLQFREVDLTPILKGYDNLTFDYPFYLFLIQTCNLYPCDSMTEFFVKFIKSLSTYYFSIDQNIFNMIQASPHFFLTEKDRDNIQRSLNKYKHLDQEEEEQKLKNQESMKNKNVAVRQNNNKSKQNTQIIQQDYLAKKTSNNKQLNNLGNSFQSFKQDYNGIDSFNRNASNILSNNFVSQLNGNINQSKIINAHAIQNLSSNQLQQDALSINNKLNDISQNQLIPNRQLSDKQPTQIIPNLGNNQIQYIGSDLRQSTLKPQQIKKQITKAHIQKLEQQKKFWTVLCPYYFQSESMDGVEEIQIIHRIQKMPPSELELKGMSISAIKTIYAFCFQNPYFTACQMDYNHSVFVNTSLAWSLREKIYRHYCNYKRNPIKNKLQSIFFQILRLMIRENVFYKYDNSAILLDQYYSKKNLTLYLMMFLIIFFHILTILVPFIFSNQEGATWDSHFIYAGFSIITFVFELYLVKDILNKILHLTPGFYVVGKSSTYMQACFQRFKKALVEQSIINYKYLIFLWYLITSQFSRFNTYSDFCFLVLCWRKNSITIFYFSTFILLLNKAICFYRFVNIILKDELKRKLPGNNITKFYETSIQLDFIAFSEVLDIVSPYNVTRIPNNWLTKLIIPKISGQSMNQRIYYQLLRILFEDVPQIIIQIIYLIGQINIYAYISLIMSFISFSLAFYKILSIRPSIISQLDFDELKIQKQTDQEKVLKEFEEKQNQMLIQLFQLAETQKKSIIQQPQYKLKPSYQQNSPSKLQQTYF</sequence>
<dbReference type="SMART" id="SM00368">
    <property type="entry name" value="LRR_RI"/>
    <property type="match status" value="3"/>
</dbReference>
<keyword evidence="3" id="KW-1133">Transmembrane helix</keyword>
<evidence type="ECO:0000313" key="4">
    <source>
        <dbReference type="EMBL" id="EAR85563.2"/>
    </source>
</evidence>
<gene>
    <name evidence="4" type="ORF">TTHERM_00419660</name>
</gene>
<dbReference type="InParanoid" id="I7LTN4"/>
<dbReference type="Gene3D" id="3.80.10.10">
    <property type="entry name" value="Ribonuclease Inhibitor"/>
    <property type="match status" value="4"/>
</dbReference>
<dbReference type="PANTHER" id="PTHR13318:SF95">
    <property type="entry name" value="F-BOX PROTEIN YLR352W"/>
    <property type="match status" value="1"/>
</dbReference>
<dbReference type="SUPFAM" id="SSF52047">
    <property type="entry name" value="RNI-like"/>
    <property type="match status" value="2"/>
</dbReference>
<dbReference type="KEGG" id="tet:TTHERM_00419660"/>
<feature type="transmembrane region" description="Helical" evidence="3">
    <location>
        <begin position="2666"/>
        <end position="2689"/>
    </location>
</feature>
<dbReference type="InterPro" id="IPR032675">
    <property type="entry name" value="LRR_dom_sf"/>
</dbReference>